<keyword evidence="2" id="KW-0472">Membrane</keyword>
<dbReference type="EMBL" id="PDJF01000001">
    <property type="protein sequence ID" value="PFG27429.1"/>
    <property type="molecule type" value="Genomic_DNA"/>
</dbReference>
<accession>A0A2A9DNF4</accession>
<evidence type="ECO:0000256" key="2">
    <source>
        <dbReference type="SAM" id="Phobius"/>
    </source>
</evidence>
<sequence length="154" mass="16954">MTSDEANNTGAPKADTPDGTDWESHNVDELARKGKEDLANRDKELNSEAVDLADTMRRAHPSPDPLSTAMQKPVGSPAFLTALVKWHPAIGCFQFLADCTNPSSDAPDIRFNQALERWPRLFWFCIIVDKIVMLAVLAGLGIIASRVIYLTLFA</sequence>
<dbReference type="Proteomes" id="UP000221653">
    <property type="component" value="Unassembled WGS sequence"/>
</dbReference>
<reference evidence="3 4" key="1">
    <citation type="submission" date="2017-10" db="EMBL/GenBank/DDBJ databases">
        <title>Sequencing the genomes of 1000 actinobacteria strains.</title>
        <authorList>
            <person name="Klenk H.-P."/>
        </authorList>
    </citation>
    <scope>NUCLEOTIDE SEQUENCE [LARGE SCALE GENOMIC DNA]</scope>
    <source>
        <strain evidence="3 4">DSM 20688</strain>
    </source>
</reference>
<evidence type="ECO:0000313" key="4">
    <source>
        <dbReference type="Proteomes" id="UP000221653"/>
    </source>
</evidence>
<evidence type="ECO:0000256" key="1">
    <source>
        <dbReference type="SAM" id="MobiDB-lite"/>
    </source>
</evidence>
<gene>
    <name evidence="3" type="ORF">ATK06_0487</name>
</gene>
<proteinExistence type="predicted"/>
<feature type="compositionally biased region" description="Polar residues" evidence="1">
    <location>
        <begin position="1"/>
        <end position="10"/>
    </location>
</feature>
<keyword evidence="4" id="KW-1185">Reference proteome</keyword>
<feature type="region of interest" description="Disordered" evidence="1">
    <location>
        <begin position="1"/>
        <end position="70"/>
    </location>
</feature>
<organism evidence="3 4">
    <name type="scientific">Corynebacterium renale</name>
    <dbReference type="NCBI Taxonomy" id="1724"/>
    <lineage>
        <taxon>Bacteria</taxon>
        <taxon>Bacillati</taxon>
        <taxon>Actinomycetota</taxon>
        <taxon>Actinomycetes</taxon>
        <taxon>Mycobacteriales</taxon>
        <taxon>Corynebacteriaceae</taxon>
        <taxon>Corynebacterium</taxon>
    </lineage>
</organism>
<protein>
    <submittedName>
        <fullName evidence="3">Uncharacterized protein</fullName>
    </submittedName>
</protein>
<evidence type="ECO:0000313" key="3">
    <source>
        <dbReference type="EMBL" id="PFG27429.1"/>
    </source>
</evidence>
<keyword evidence="2" id="KW-1133">Transmembrane helix</keyword>
<feature type="transmembrane region" description="Helical" evidence="2">
    <location>
        <begin position="121"/>
        <end position="149"/>
    </location>
</feature>
<feature type="compositionally biased region" description="Basic and acidic residues" evidence="1">
    <location>
        <begin position="22"/>
        <end position="46"/>
    </location>
</feature>
<keyword evidence="2" id="KW-0812">Transmembrane</keyword>
<comment type="caution">
    <text evidence="3">The sequence shown here is derived from an EMBL/GenBank/DDBJ whole genome shotgun (WGS) entry which is preliminary data.</text>
</comment>
<name>A0A2A9DNF4_9CORY</name>
<dbReference type="AlphaFoldDB" id="A0A2A9DNF4"/>